<dbReference type="GO" id="GO:0005524">
    <property type="term" value="F:ATP binding"/>
    <property type="evidence" value="ECO:0007669"/>
    <property type="project" value="InterPro"/>
</dbReference>
<protein>
    <submittedName>
        <fullName evidence="3">Primosomal protein DnaI</fullName>
    </submittedName>
</protein>
<keyword evidence="4" id="KW-1185">Reference proteome</keyword>
<dbReference type="Proteomes" id="UP000051804">
    <property type="component" value="Unassembled WGS sequence"/>
</dbReference>
<dbReference type="InterPro" id="IPR027417">
    <property type="entry name" value="P-loop_NTPase"/>
</dbReference>
<dbReference type="CDD" id="cd00009">
    <property type="entry name" value="AAA"/>
    <property type="match status" value="1"/>
</dbReference>
<comment type="caution">
    <text evidence="3">The sequence shown here is derived from an EMBL/GenBank/DDBJ whole genome shotgun (WGS) entry which is preliminary data.</text>
</comment>
<dbReference type="Pfam" id="PF07319">
    <property type="entry name" value="DnaI_N"/>
    <property type="match status" value="1"/>
</dbReference>
<feature type="domain" description="IstB-like ATP-binding" evidence="1">
    <location>
        <begin position="111"/>
        <end position="269"/>
    </location>
</feature>
<dbReference type="SUPFAM" id="SSF52540">
    <property type="entry name" value="P-loop containing nucleoside triphosphate hydrolases"/>
    <property type="match status" value="1"/>
</dbReference>
<accession>A0A0R1JHW7</accession>
<dbReference type="RefSeq" id="WP_056951480.1">
    <property type="nucleotide sequence ID" value="NZ_AZDJ01000030.1"/>
</dbReference>
<evidence type="ECO:0000313" key="4">
    <source>
        <dbReference type="Proteomes" id="UP000051804"/>
    </source>
</evidence>
<sequence length="306" mass="32833">MKDMRGEIAKLMDARQMTGEYAQLVQQAVADPAVQQWLHEHEAALAPDAVTRGAAKIYEYVSQRDAAAAGKPVVAPGYAPQLVVSNRLIDITYQPTAAMVASQAAAKRASLVTAISMPKANQNASFATYDSQDRDAALSAALAFVSAMLEQPHQFHKGLYLTGAFGVGKTYLLGAIANELAGQGIASTLVHVPTYSVELKAAIATNGVPAKVNALKRAPVLMLDDIGAESLSPWFRDDVLGIILQYRMQEELPTLFSSNKTMAELTNFLAGVEVGNNESLKASRIMERVKFLATEIVVGGRDRRNG</sequence>
<feature type="domain" description="Primosomal DnaI N-terminal" evidence="2">
    <location>
        <begin position="1"/>
        <end position="93"/>
    </location>
</feature>
<dbReference type="PANTHER" id="PTHR30050">
    <property type="entry name" value="CHROMOSOMAL REPLICATION INITIATOR PROTEIN DNAA"/>
    <property type="match status" value="1"/>
</dbReference>
<dbReference type="OrthoDB" id="61127at2"/>
<proteinExistence type="predicted"/>
<dbReference type="InterPro" id="IPR009928">
    <property type="entry name" value="DnaI_N"/>
</dbReference>
<name>A0A0R1JHW7_9LACO</name>
<reference evidence="3 4" key="1">
    <citation type="journal article" date="2015" name="Genome Announc.">
        <title>Expanding the biotechnology potential of lactobacilli through comparative genomics of 213 strains and associated genera.</title>
        <authorList>
            <person name="Sun Z."/>
            <person name="Harris H.M."/>
            <person name="McCann A."/>
            <person name="Guo C."/>
            <person name="Argimon S."/>
            <person name="Zhang W."/>
            <person name="Yang X."/>
            <person name="Jeffery I.B."/>
            <person name="Cooney J.C."/>
            <person name="Kagawa T.F."/>
            <person name="Liu W."/>
            <person name="Song Y."/>
            <person name="Salvetti E."/>
            <person name="Wrobel A."/>
            <person name="Rasinkangas P."/>
            <person name="Parkhill J."/>
            <person name="Rea M.C."/>
            <person name="O'Sullivan O."/>
            <person name="Ritari J."/>
            <person name="Douillard F.P."/>
            <person name="Paul Ross R."/>
            <person name="Yang R."/>
            <person name="Briner A.E."/>
            <person name="Felis G.E."/>
            <person name="de Vos W.M."/>
            <person name="Barrangou R."/>
            <person name="Klaenhammer T.R."/>
            <person name="Caufield P.W."/>
            <person name="Cui Y."/>
            <person name="Zhang H."/>
            <person name="O'Toole P.W."/>
        </authorList>
    </citation>
    <scope>NUCLEOTIDE SEQUENCE [LARGE SCALE GENOMIC DNA]</scope>
    <source>
        <strain evidence="3 4">JCM 17158</strain>
    </source>
</reference>
<dbReference type="AlphaFoldDB" id="A0A0R1JHW7"/>
<organism evidence="3 4">
    <name type="scientific">Lacticaseibacillus nasuensis JCM 17158</name>
    <dbReference type="NCBI Taxonomy" id="1291734"/>
    <lineage>
        <taxon>Bacteria</taxon>
        <taxon>Bacillati</taxon>
        <taxon>Bacillota</taxon>
        <taxon>Bacilli</taxon>
        <taxon>Lactobacillales</taxon>
        <taxon>Lactobacillaceae</taxon>
        <taxon>Lacticaseibacillus</taxon>
    </lineage>
</organism>
<dbReference type="PANTHER" id="PTHR30050:SF8">
    <property type="entry name" value="PRIMOSOMAL PROTEIN DNAI"/>
    <property type="match status" value="1"/>
</dbReference>
<evidence type="ECO:0000259" key="2">
    <source>
        <dbReference type="Pfam" id="PF07319"/>
    </source>
</evidence>
<dbReference type="PATRIC" id="fig|1291734.4.peg.12"/>
<dbReference type="STRING" id="1291734.FD02_GL000010"/>
<dbReference type="Gene3D" id="3.40.50.300">
    <property type="entry name" value="P-loop containing nucleotide triphosphate hydrolases"/>
    <property type="match status" value="1"/>
</dbReference>
<evidence type="ECO:0000313" key="3">
    <source>
        <dbReference type="EMBL" id="KRK70830.1"/>
    </source>
</evidence>
<dbReference type="Pfam" id="PF01695">
    <property type="entry name" value="IstB_IS21"/>
    <property type="match status" value="1"/>
</dbReference>
<gene>
    <name evidence="3" type="ORF">FD02_GL000010</name>
</gene>
<dbReference type="InterPro" id="IPR002611">
    <property type="entry name" value="IstB_ATP-bd"/>
</dbReference>
<evidence type="ECO:0000259" key="1">
    <source>
        <dbReference type="Pfam" id="PF01695"/>
    </source>
</evidence>
<dbReference type="EMBL" id="AZDJ01000030">
    <property type="protein sequence ID" value="KRK70830.1"/>
    <property type="molecule type" value="Genomic_DNA"/>
</dbReference>
<dbReference type="NCBIfam" id="NF006505">
    <property type="entry name" value="PRK08939.1"/>
    <property type="match status" value="1"/>
</dbReference>
<dbReference type="GO" id="GO:0006260">
    <property type="term" value="P:DNA replication"/>
    <property type="evidence" value="ECO:0007669"/>
    <property type="project" value="TreeGrafter"/>
</dbReference>